<accession>A0A9C6U6X0</accession>
<reference evidence="3" key="1">
    <citation type="submission" date="2025-08" db="UniProtKB">
        <authorList>
            <consortium name="RefSeq"/>
        </authorList>
    </citation>
    <scope>IDENTIFICATION</scope>
    <source>
        <tissue evidence="3">Whole organism</tissue>
    </source>
</reference>
<gene>
    <name evidence="3" type="primary">LOC127749575</name>
</gene>
<keyword evidence="2" id="KW-1185">Reference proteome</keyword>
<feature type="compositionally biased region" description="Basic and acidic residues" evidence="1">
    <location>
        <begin position="98"/>
        <end position="109"/>
    </location>
</feature>
<dbReference type="KEGG" id="foc:127749575"/>
<organism evidence="2 3">
    <name type="scientific">Frankliniella occidentalis</name>
    <name type="common">Western flower thrips</name>
    <name type="synonym">Euthrips occidentalis</name>
    <dbReference type="NCBI Taxonomy" id="133901"/>
    <lineage>
        <taxon>Eukaryota</taxon>
        <taxon>Metazoa</taxon>
        <taxon>Ecdysozoa</taxon>
        <taxon>Arthropoda</taxon>
        <taxon>Hexapoda</taxon>
        <taxon>Insecta</taxon>
        <taxon>Pterygota</taxon>
        <taxon>Neoptera</taxon>
        <taxon>Paraneoptera</taxon>
        <taxon>Thysanoptera</taxon>
        <taxon>Terebrantia</taxon>
        <taxon>Thripoidea</taxon>
        <taxon>Thripidae</taxon>
        <taxon>Frankliniella</taxon>
    </lineage>
</organism>
<dbReference type="GeneID" id="127749575"/>
<evidence type="ECO:0000313" key="3">
    <source>
        <dbReference type="RefSeq" id="XP_052124272.1"/>
    </source>
</evidence>
<evidence type="ECO:0000313" key="2">
    <source>
        <dbReference type="Proteomes" id="UP000504606"/>
    </source>
</evidence>
<feature type="region of interest" description="Disordered" evidence="1">
    <location>
        <begin position="1"/>
        <end position="46"/>
    </location>
</feature>
<dbReference type="AlphaFoldDB" id="A0A9C6U6X0"/>
<dbReference type="RefSeq" id="XP_052124272.1">
    <property type="nucleotide sequence ID" value="XM_052268312.1"/>
</dbReference>
<feature type="region of interest" description="Disordered" evidence="1">
    <location>
        <begin position="98"/>
        <end position="118"/>
    </location>
</feature>
<sequence length="118" mass="12878">MTEISCSGVFSHAESKSGSADVVRAPRGRHWGPPEHADDTPTTNTIRLQTSCTPADQFTIVTWHFPGVAAWSHTTMHGTGSIPKGSHPGQVRRDCLPQERITSRDHDMSVRNSAQKCS</sequence>
<proteinExistence type="predicted"/>
<name>A0A9C6U6X0_FRAOC</name>
<evidence type="ECO:0000256" key="1">
    <source>
        <dbReference type="SAM" id="MobiDB-lite"/>
    </source>
</evidence>
<protein>
    <submittedName>
        <fullName evidence="3">Uncharacterized protein LOC127749575</fullName>
    </submittedName>
</protein>
<dbReference type="Proteomes" id="UP000504606">
    <property type="component" value="Unplaced"/>
</dbReference>